<protein>
    <submittedName>
        <fullName evidence="2">Uncharacterized protein</fullName>
    </submittedName>
</protein>
<organism evidence="2 3">
    <name type="scientific">Gonapodya prolifera (strain JEL478)</name>
    <name type="common">Monoblepharis prolifera</name>
    <dbReference type="NCBI Taxonomy" id="1344416"/>
    <lineage>
        <taxon>Eukaryota</taxon>
        <taxon>Fungi</taxon>
        <taxon>Fungi incertae sedis</taxon>
        <taxon>Chytridiomycota</taxon>
        <taxon>Chytridiomycota incertae sedis</taxon>
        <taxon>Monoblepharidomycetes</taxon>
        <taxon>Monoblepharidales</taxon>
        <taxon>Gonapodyaceae</taxon>
        <taxon>Gonapodya</taxon>
    </lineage>
</organism>
<reference evidence="2 3" key="1">
    <citation type="journal article" date="2015" name="Genome Biol. Evol.">
        <title>Phylogenomic analyses indicate that early fungi evolved digesting cell walls of algal ancestors of land plants.</title>
        <authorList>
            <person name="Chang Y."/>
            <person name="Wang S."/>
            <person name="Sekimoto S."/>
            <person name="Aerts A.L."/>
            <person name="Choi C."/>
            <person name="Clum A."/>
            <person name="LaButti K.M."/>
            <person name="Lindquist E.A."/>
            <person name="Yee Ngan C."/>
            <person name="Ohm R.A."/>
            <person name="Salamov A.A."/>
            <person name="Grigoriev I.V."/>
            <person name="Spatafora J.W."/>
            <person name="Berbee M.L."/>
        </authorList>
    </citation>
    <scope>NUCLEOTIDE SEQUENCE [LARGE SCALE GENOMIC DNA]</scope>
    <source>
        <strain evidence="2 3">JEL478</strain>
    </source>
</reference>
<dbReference type="OrthoDB" id="10527713at2759"/>
<accession>A0A139AQZ9</accession>
<dbReference type="Proteomes" id="UP000070544">
    <property type="component" value="Unassembled WGS sequence"/>
</dbReference>
<feature type="coiled-coil region" evidence="1">
    <location>
        <begin position="205"/>
        <end position="246"/>
    </location>
</feature>
<dbReference type="AlphaFoldDB" id="A0A139AQZ9"/>
<evidence type="ECO:0000313" key="2">
    <source>
        <dbReference type="EMBL" id="KXS19156.1"/>
    </source>
</evidence>
<name>A0A139AQZ9_GONPJ</name>
<proteinExistence type="predicted"/>
<keyword evidence="1" id="KW-0175">Coiled coil</keyword>
<evidence type="ECO:0000313" key="3">
    <source>
        <dbReference type="Proteomes" id="UP000070544"/>
    </source>
</evidence>
<dbReference type="EMBL" id="KQ965739">
    <property type="protein sequence ID" value="KXS19156.1"/>
    <property type="molecule type" value="Genomic_DNA"/>
</dbReference>
<sequence length="328" mass="37780">MSAHEASHKHAAHRARENQRGVISVAMLEKQDNLRPSDVAVLKSVNPLGYKRYLKRQERLKEKEVRFARLEKLRDEILERQEQISKVERQIEQTESANTALAIEHEAIVGELNTRISSILSWTEGFDNTYTSHLRKGIIEGQAKKKETDRARDEGERTLAILRSVLEQKTSRYNQLSSDLSALLSFHPSSPLSDTQRSSELRHLAEEIKTKRNVFEEELKESEREVERAKERIERREGERVEIVAERVRTHNQHHGELLEEIGGLREEASRLKKLLSEGSDDRRDLIALAKNFRCDPNENPGLGGVREVLRQKAGLVHETIETESIRV</sequence>
<gene>
    <name evidence="2" type="ORF">M427DRAFT_507739</name>
</gene>
<feature type="coiled-coil region" evidence="1">
    <location>
        <begin position="60"/>
        <end position="104"/>
    </location>
</feature>
<evidence type="ECO:0000256" key="1">
    <source>
        <dbReference type="SAM" id="Coils"/>
    </source>
</evidence>
<keyword evidence="3" id="KW-1185">Reference proteome</keyword>